<keyword evidence="1" id="KW-1133">Transmembrane helix</keyword>
<dbReference type="SUPFAM" id="SSF103473">
    <property type="entry name" value="MFS general substrate transporter"/>
    <property type="match status" value="1"/>
</dbReference>
<evidence type="ECO:0000313" key="3">
    <source>
        <dbReference type="Proteomes" id="UP001597145"/>
    </source>
</evidence>
<proteinExistence type="predicted"/>
<dbReference type="Gene3D" id="1.20.1250.20">
    <property type="entry name" value="MFS general substrate transporter like domains"/>
    <property type="match status" value="1"/>
</dbReference>
<comment type="caution">
    <text evidence="2">The sequence shown here is derived from an EMBL/GenBank/DDBJ whole genome shotgun (WGS) entry which is preliminary data.</text>
</comment>
<feature type="transmembrane region" description="Helical" evidence="1">
    <location>
        <begin position="242"/>
        <end position="263"/>
    </location>
</feature>
<feature type="transmembrane region" description="Helical" evidence="1">
    <location>
        <begin position="295"/>
        <end position="314"/>
    </location>
</feature>
<dbReference type="InterPro" id="IPR011701">
    <property type="entry name" value="MFS"/>
</dbReference>
<keyword evidence="1" id="KW-0812">Transmembrane</keyword>
<dbReference type="InterPro" id="IPR053160">
    <property type="entry name" value="MFS_DHA3_Transporter"/>
</dbReference>
<sequence>MLGWALLADVMPIYPLYALLFTDSGLSGAEVSALFAIWSGVAILTEVPSGALADRFSRRNCLVLAAVFQGAGYAAWMLMPSFAGFALGFVLWGVGGSLVSGAQEALLYDGLADAGAQDRYAQVNGWVTAVQLGAQVPGAVLATSLFATGGYAPAGWASVGVCLAAAFVASRLPEPRRGSTPDDENDEDDAGYFAILRAGLVEAAHRPGVRGVLVAAAALSAFDAVEEYFPLILAGWGLPTAIIPIADLPIVLAGMAGAALAGAASRLGPWALGAVLGVAMLLFGGAGLADHPAGLVAVAVFYGIYRAVLVVVDARLQERLESRSRATVTSVAGVGAEAATFGIYAAWALGEVLVVAVFGLLLAIAVPLLLRAPKAGPDPVRSG</sequence>
<dbReference type="Pfam" id="PF07690">
    <property type="entry name" value="MFS_1"/>
    <property type="match status" value="1"/>
</dbReference>
<feature type="transmembrane region" description="Helical" evidence="1">
    <location>
        <begin position="326"/>
        <end position="347"/>
    </location>
</feature>
<evidence type="ECO:0000313" key="2">
    <source>
        <dbReference type="EMBL" id="MFD1527933.1"/>
    </source>
</evidence>
<feature type="transmembrane region" description="Helical" evidence="1">
    <location>
        <begin position="353"/>
        <end position="372"/>
    </location>
</feature>
<feature type="transmembrane region" description="Helical" evidence="1">
    <location>
        <begin position="31"/>
        <end position="52"/>
    </location>
</feature>
<gene>
    <name evidence="2" type="ORF">ACFSCY_00590</name>
</gene>
<name>A0ABW4FB08_9PSEU</name>
<keyword evidence="3" id="KW-1185">Reference proteome</keyword>
<dbReference type="PANTHER" id="PTHR23530">
    <property type="entry name" value="TRANSPORT PROTEIN-RELATED"/>
    <property type="match status" value="1"/>
</dbReference>
<protein>
    <submittedName>
        <fullName evidence="2">MFS transporter</fullName>
    </submittedName>
</protein>
<accession>A0ABW4FB08</accession>
<dbReference type="InterPro" id="IPR036259">
    <property type="entry name" value="MFS_trans_sf"/>
</dbReference>
<dbReference type="PANTHER" id="PTHR23530:SF1">
    <property type="entry name" value="PERMEASE, MAJOR FACILITATOR SUPERFAMILY-RELATED"/>
    <property type="match status" value="1"/>
</dbReference>
<feature type="transmembrane region" description="Helical" evidence="1">
    <location>
        <begin position="73"/>
        <end position="94"/>
    </location>
</feature>
<dbReference type="EMBL" id="JBHUCP010000001">
    <property type="protein sequence ID" value="MFD1527933.1"/>
    <property type="molecule type" value="Genomic_DNA"/>
</dbReference>
<feature type="transmembrane region" description="Helical" evidence="1">
    <location>
        <begin position="270"/>
        <end position="289"/>
    </location>
</feature>
<dbReference type="Proteomes" id="UP001597145">
    <property type="component" value="Unassembled WGS sequence"/>
</dbReference>
<dbReference type="RefSeq" id="WP_343971869.1">
    <property type="nucleotide sequence ID" value="NZ_BAAAJG010000003.1"/>
</dbReference>
<reference evidence="3" key="1">
    <citation type="journal article" date="2019" name="Int. J. Syst. Evol. Microbiol.">
        <title>The Global Catalogue of Microorganisms (GCM) 10K type strain sequencing project: providing services to taxonomists for standard genome sequencing and annotation.</title>
        <authorList>
            <consortium name="The Broad Institute Genomics Platform"/>
            <consortium name="The Broad Institute Genome Sequencing Center for Infectious Disease"/>
            <person name="Wu L."/>
            <person name="Ma J."/>
        </authorList>
    </citation>
    <scope>NUCLEOTIDE SEQUENCE [LARGE SCALE GENOMIC DNA]</scope>
    <source>
        <strain evidence="3">JCM 12165</strain>
    </source>
</reference>
<organism evidence="2 3">
    <name type="scientific">Pseudonocardia aurantiaca</name>
    <dbReference type="NCBI Taxonomy" id="75290"/>
    <lineage>
        <taxon>Bacteria</taxon>
        <taxon>Bacillati</taxon>
        <taxon>Actinomycetota</taxon>
        <taxon>Actinomycetes</taxon>
        <taxon>Pseudonocardiales</taxon>
        <taxon>Pseudonocardiaceae</taxon>
        <taxon>Pseudonocardia</taxon>
    </lineage>
</organism>
<keyword evidence="1" id="KW-0472">Membrane</keyword>
<evidence type="ECO:0000256" key="1">
    <source>
        <dbReference type="SAM" id="Phobius"/>
    </source>
</evidence>